<dbReference type="Gene3D" id="3.40.630.30">
    <property type="match status" value="1"/>
</dbReference>
<dbReference type="GO" id="GO:0035529">
    <property type="term" value="F:NADH pyrophosphatase activity"/>
    <property type="evidence" value="ECO:0007669"/>
    <property type="project" value="TreeGrafter"/>
</dbReference>
<gene>
    <name evidence="13" type="primary">RvY_01659-1</name>
    <name evidence="13" type="synonym">RvY_01659.1</name>
    <name evidence="13" type="ORF">RvY_01659</name>
</gene>
<dbReference type="InterPro" id="IPR040618">
    <property type="entry name" value="Pre-Nudix"/>
</dbReference>
<organism evidence="13 14">
    <name type="scientific">Ramazzottius varieornatus</name>
    <name type="common">Water bear</name>
    <name type="synonym">Tardigrade</name>
    <dbReference type="NCBI Taxonomy" id="947166"/>
    <lineage>
        <taxon>Eukaryota</taxon>
        <taxon>Metazoa</taxon>
        <taxon>Ecdysozoa</taxon>
        <taxon>Tardigrada</taxon>
        <taxon>Eutardigrada</taxon>
        <taxon>Parachela</taxon>
        <taxon>Hypsibioidea</taxon>
        <taxon>Ramazzottiidae</taxon>
        <taxon>Ramazzottius</taxon>
    </lineage>
</organism>
<dbReference type="STRING" id="947166.A0A1D1UH56"/>
<dbReference type="InterPro" id="IPR003293">
    <property type="entry name" value="Nudix_hydrolase6-like"/>
</dbReference>
<dbReference type="GO" id="GO:0005739">
    <property type="term" value="C:mitochondrion"/>
    <property type="evidence" value="ECO:0007669"/>
    <property type="project" value="UniProtKB-SubCell"/>
</dbReference>
<evidence type="ECO:0000259" key="12">
    <source>
        <dbReference type="PROSITE" id="PS51462"/>
    </source>
</evidence>
<keyword evidence="11" id="KW-0812">Transmembrane</keyword>
<keyword evidence="11" id="KW-1133">Transmembrane helix</keyword>
<dbReference type="OrthoDB" id="447842at2759"/>
<reference evidence="13 14" key="1">
    <citation type="journal article" date="2016" name="Nat. Commun.">
        <title>Extremotolerant tardigrade genome and improved radiotolerance of human cultured cells by tardigrade-unique protein.</title>
        <authorList>
            <person name="Hashimoto T."/>
            <person name="Horikawa D.D."/>
            <person name="Saito Y."/>
            <person name="Kuwahara H."/>
            <person name="Kozuka-Hata H."/>
            <person name="Shin-I T."/>
            <person name="Minakuchi Y."/>
            <person name="Ohishi K."/>
            <person name="Motoyama A."/>
            <person name="Aizu T."/>
            <person name="Enomoto A."/>
            <person name="Kondo K."/>
            <person name="Tanaka S."/>
            <person name="Hara Y."/>
            <person name="Koshikawa S."/>
            <person name="Sagara H."/>
            <person name="Miura T."/>
            <person name="Yokobori S."/>
            <person name="Miyagawa K."/>
            <person name="Suzuki Y."/>
            <person name="Kubo T."/>
            <person name="Oyama M."/>
            <person name="Kohara Y."/>
            <person name="Fujiyama A."/>
            <person name="Arakawa K."/>
            <person name="Katayama T."/>
            <person name="Toyoda A."/>
            <person name="Kunieda T."/>
        </authorList>
    </citation>
    <scope>NUCLEOTIDE SEQUENCE [LARGE SCALE GENOMIC DNA]</scope>
    <source>
        <strain evidence="13 14">YOKOZUNA-1</strain>
    </source>
</reference>
<keyword evidence="14" id="KW-1185">Reference proteome</keyword>
<comment type="subcellular location">
    <subcellularLocation>
        <location evidence="3">Cytoplasm</location>
    </subcellularLocation>
    <subcellularLocation>
        <location evidence="2">Mitochondrion</location>
    </subcellularLocation>
    <subcellularLocation>
        <location evidence="1">Nucleus</location>
    </subcellularLocation>
</comment>
<dbReference type="GO" id="GO:0047631">
    <property type="term" value="F:ADP-ribose diphosphatase activity"/>
    <property type="evidence" value="ECO:0007669"/>
    <property type="project" value="TreeGrafter"/>
</dbReference>
<evidence type="ECO:0000256" key="10">
    <source>
        <dbReference type="ARBA" id="ARBA00068898"/>
    </source>
</evidence>
<keyword evidence="11" id="KW-0472">Membrane</keyword>
<sequence length="300" mass="34333">MSNLTRRLARAFIRSQVRYSPVFRNHCSPRYMSSQAKTFNFSPANRFGSVRLDVKDDSRYLSESSQELFAKELCDEIARCKADGIRGMWLYLPISTLALVPICLAQGFSLHHCRDGYLLMNMWLLDSAVPSTMPKYTTHTVGVAGCVIDEEASKLLMIRDTTNPSIWKFPGGFSDFREDIQKTAQREVLEETGIETEFRSVLAFRQHHDMVASFGMSDIYVVCRMQPKTKEIRPCATEIVECRWHSLDDLFDPAFTATPFVRRILSLVERGLNNGFEDVDIKAQQLDSIMAGKTYNVFHR</sequence>
<evidence type="ECO:0000256" key="7">
    <source>
        <dbReference type="ARBA" id="ARBA00023128"/>
    </source>
</evidence>
<evidence type="ECO:0000256" key="3">
    <source>
        <dbReference type="ARBA" id="ARBA00004496"/>
    </source>
</evidence>
<comment type="caution">
    <text evidence="13">The sequence shown here is derived from an EMBL/GenBank/DDBJ whole genome shotgun (WGS) entry which is preliminary data.</text>
</comment>
<evidence type="ECO:0000256" key="1">
    <source>
        <dbReference type="ARBA" id="ARBA00004123"/>
    </source>
</evidence>
<dbReference type="Proteomes" id="UP000186922">
    <property type="component" value="Unassembled WGS sequence"/>
</dbReference>
<feature type="domain" description="Nudix hydrolase" evidence="12">
    <location>
        <begin position="138"/>
        <end position="268"/>
    </location>
</feature>
<keyword evidence="5" id="KW-0963">Cytoplasm</keyword>
<dbReference type="SUPFAM" id="SSF55811">
    <property type="entry name" value="Nudix"/>
    <property type="match status" value="1"/>
</dbReference>
<evidence type="ECO:0000256" key="2">
    <source>
        <dbReference type="ARBA" id="ARBA00004173"/>
    </source>
</evidence>
<accession>A0A1D1UH56</accession>
<dbReference type="PROSITE" id="PS00893">
    <property type="entry name" value="NUDIX_BOX"/>
    <property type="match status" value="1"/>
</dbReference>
<protein>
    <recommendedName>
        <fullName evidence="10">Nucleoside diphosphate-linked moiety X motif 6</fullName>
    </recommendedName>
</protein>
<evidence type="ECO:0000256" key="9">
    <source>
        <dbReference type="ARBA" id="ARBA00057091"/>
    </source>
</evidence>
<evidence type="ECO:0000313" key="13">
    <source>
        <dbReference type="EMBL" id="GAU89064.1"/>
    </source>
</evidence>
<dbReference type="PANTHER" id="PTHR13994">
    <property type="entry name" value="NUDIX HYDROLASE RELATED"/>
    <property type="match status" value="1"/>
</dbReference>
<dbReference type="EMBL" id="BDGG01000001">
    <property type="protein sequence ID" value="GAU89064.1"/>
    <property type="molecule type" value="Genomic_DNA"/>
</dbReference>
<feature type="transmembrane region" description="Helical" evidence="11">
    <location>
        <begin position="89"/>
        <end position="108"/>
    </location>
</feature>
<evidence type="ECO:0000256" key="6">
    <source>
        <dbReference type="ARBA" id="ARBA00022801"/>
    </source>
</evidence>
<evidence type="ECO:0000256" key="11">
    <source>
        <dbReference type="SAM" id="Phobius"/>
    </source>
</evidence>
<comment type="function">
    <text evidence="9">May contribute to the regulation of cell proliferation.</text>
</comment>
<dbReference type="Pfam" id="PF18290">
    <property type="entry name" value="Nudix_hydro"/>
    <property type="match status" value="1"/>
</dbReference>
<dbReference type="InterPro" id="IPR015797">
    <property type="entry name" value="NUDIX_hydrolase-like_dom_sf"/>
</dbReference>
<keyword evidence="8" id="KW-0539">Nucleus</keyword>
<evidence type="ECO:0000256" key="4">
    <source>
        <dbReference type="ARBA" id="ARBA00005582"/>
    </source>
</evidence>
<dbReference type="GO" id="GO:0051287">
    <property type="term" value="F:NAD binding"/>
    <property type="evidence" value="ECO:0007669"/>
    <property type="project" value="TreeGrafter"/>
</dbReference>
<evidence type="ECO:0000313" key="14">
    <source>
        <dbReference type="Proteomes" id="UP000186922"/>
    </source>
</evidence>
<dbReference type="InterPro" id="IPR000086">
    <property type="entry name" value="NUDIX_hydrolase_dom"/>
</dbReference>
<dbReference type="GO" id="GO:0005634">
    <property type="term" value="C:nucleus"/>
    <property type="evidence" value="ECO:0007669"/>
    <property type="project" value="UniProtKB-SubCell"/>
</dbReference>
<evidence type="ECO:0000256" key="8">
    <source>
        <dbReference type="ARBA" id="ARBA00023242"/>
    </source>
</evidence>
<keyword evidence="7" id="KW-0496">Mitochondrion</keyword>
<evidence type="ECO:0000256" key="5">
    <source>
        <dbReference type="ARBA" id="ARBA00022490"/>
    </source>
</evidence>
<comment type="similarity">
    <text evidence="4">Belongs to the Nudix hydrolase family.</text>
</comment>
<dbReference type="Pfam" id="PF00293">
    <property type="entry name" value="NUDIX"/>
    <property type="match status" value="1"/>
</dbReference>
<dbReference type="InterPro" id="IPR020084">
    <property type="entry name" value="NUDIX_hydrolase_CS"/>
</dbReference>
<dbReference type="FunFam" id="3.90.79.10:FF:000027">
    <property type="entry name" value="nucleoside diphosphate-linked moiety X motif 6"/>
    <property type="match status" value="1"/>
</dbReference>
<name>A0A1D1UH56_RAMVA</name>
<dbReference type="PANTHER" id="PTHR13994:SF46">
    <property type="entry name" value="NUCLEOSIDE DIPHOSPHATE-LINKED MOIETY X MOTIF 6"/>
    <property type="match status" value="1"/>
</dbReference>
<dbReference type="PRINTS" id="PR01356">
    <property type="entry name" value="GFGPROTEIN"/>
</dbReference>
<proteinExistence type="inferred from homology"/>
<keyword evidence="6" id="KW-0378">Hydrolase</keyword>
<dbReference type="PROSITE" id="PS51462">
    <property type="entry name" value="NUDIX"/>
    <property type="match status" value="1"/>
</dbReference>
<dbReference type="AlphaFoldDB" id="A0A1D1UH56"/>
<dbReference type="Gene3D" id="3.90.79.10">
    <property type="entry name" value="Nucleoside Triphosphate Pyrophosphohydrolase"/>
    <property type="match status" value="1"/>
</dbReference>
<dbReference type="CDD" id="cd04670">
    <property type="entry name" value="NUDIX_ASFGF2_Nudt6"/>
    <property type="match status" value="1"/>
</dbReference>